<geneLocation type="plasmid" evidence="1 2">
    <name>pRK1-2</name>
</geneLocation>
<name>A0A643FKF6_9BURK</name>
<dbReference type="AlphaFoldDB" id="A0A643FKF6"/>
<organism evidence="1 2">
    <name type="scientific">Cupriavidus basilensis</name>
    <dbReference type="NCBI Taxonomy" id="68895"/>
    <lineage>
        <taxon>Bacteria</taxon>
        <taxon>Pseudomonadati</taxon>
        <taxon>Pseudomonadota</taxon>
        <taxon>Betaproteobacteria</taxon>
        <taxon>Burkholderiales</taxon>
        <taxon>Burkholderiaceae</taxon>
        <taxon>Cupriavidus</taxon>
    </lineage>
</organism>
<protein>
    <submittedName>
        <fullName evidence="1">Uncharacterized protein</fullName>
    </submittedName>
</protein>
<gene>
    <name evidence="1" type="ORF">F7R26_037760</name>
</gene>
<reference evidence="1 2" key="1">
    <citation type="submission" date="2020-10" db="EMBL/GenBank/DDBJ databases">
        <title>Complete genome sequence of Cupriavidus basilensis CCUG 49340T.</title>
        <authorList>
            <person name="Salva-Serra F."/>
            <person name="Donoso R.A."/>
            <person name="Cho K.H."/>
            <person name="Yoo J.A."/>
            <person name="Lee K."/>
            <person name="Yoon S.-H."/>
            <person name="Perez-Pantoja D."/>
            <person name="Moore E.R.B."/>
        </authorList>
    </citation>
    <scope>NUCLEOTIDE SEQUENCE [LARGE SCALE GENOMIC DNA]</scope>
    <source>
        <strain evidence="2">CCUG 49340</strain>
        <plasmid evidence="1 2">pRK1-2</plasmid>
    </source>
</reference>
<dbReference type="Proteomes" id="UP000397656">
    <property type="component" value="Plasmid pRK1-2"/>
</dbReference>
<keyword evidence="1" id="KW-0614">Plasmid</keyword>
<accession>A0A643FKF6</accession>
<dbReference type="EMBL" id="CP062806">
    <property type="protein sequence ID" value="QOT82047.1"/>
    <property type="molecule type" value="Genomic_DNA"/>
</dbReference>
<dbReference type="RefSeq" id="WP_150991970.1">
    <property type="nucleotide sequence ID" value="NZ_CP062806.1"/>
</dbReference>
<evidence type="ECO:0000313" key="2">
    <source>
        <dbReference type="Proteomes" id="UP000397656"/>
    </source>
</evidence>
<dbReference type="GeneID" id="98406721"/>
<proteinExistence type="predicted"/>
<evidence type="ECO:0000313" key="1">
    <source>
        <dbReference type="EMBL" id="QOT82047.1"/>
    </source>
</evidence>
<sequence length="64" mass="6890">MRKLIPAFLELTPFLGISEAHAFRDSAHAHVVDEAKAGKKTPRVPSASEAEMPMQLAKRGGGHP</sequence>